<dbReference type="CDD" id="cd23701">
    <property type="entry name" value="At1g26750"/>
    <property type="match status" value="1"/>
</dbReference>
<comment type="subunit">
    <text evidence="6">Component of the mitochondrial small ribosomal subunit.</text>
</comment>
<evidence type="ECO:0000256" key="4">
    <source>
        <dbReference type="ARBA" id="ARBA00023128"/>
    </source>
</evidence>
<comment type="similarity">
    <text evidence="2">Belongs to the mitochondrion-specific ribosomal protein mS23 family.</text>
</comment>
<proteinExistence type="inferred from homology"/>
<evidence type="ECO:0000256" key="3">
    <source>
        <dbReference type="ARBA" id="ARBA00022980"/>
    </source>
</evidence>
<dbReference type="EMBL" id="MU858116">
    <property type="protein sequence ID" value="KAK4213027.1"/>
    <property type="molecule type" value="Genomic_DNA"/>
</dbReference>
<dbReference type="Proteomes" id="UP001301769">
    <property type="component" value="Unassembled WGS sequence"/>
</dbReference>
<feature type="compositionally biased region" description="Low complexity" evidence="7">
    <location>
        <begin position="230"/>
        <end position="240"/>
    </location>
</feature>
<dbReference type="GO" id="GO:0003735">
    <property type="term" value="F:structural constituent of ribosome"/>
    <property type="evidence" value="ECO:0007669"/>
    <property type="project" value="UniProtKB-UniRule"/>
</dbReference>
<dbReference type="GO" id="GO:0005763">
    <property type="term" value="C:mitochondrial small ribosomal subunit"/>
    <property type="evidence" value="ECO:0007669"/>
    <property type="project" value="UniProtKB-UniRule"/>
</dbReference>
<evidence type="ECO:0000256" key="6">
    <source>
        <dbReference type="PIRNR" id="PIRNR029764"/>
    </source>
</evidence>
<evidence type="ECO:0000256" key="7">
    <source>
        <dbReference type="SAM" id="MobiDB-lite"/>
    </source>
</evidence>
<dbReference type="PIRSF" id="PIRSF029764">
    <property type="entry name" value="RSM25"/>
    <property type="match status" value="1"/>
</dbReference>
<reference evidence="8" key="2">
    <citation type="submission" date="2023-05" db="EMBL/GenBank/DDBJ databases">
        <authorList>
            <consortium name="Lawrence Berkeley National Laboratory"/>
            <person name="Steindorff A."/>
            <person name="Hensen N."/>
            <person name="Bonometti L."/>
            <person name="Westerberg I."/>
            <person name="Brannstrom I.O."/>
            <person name="Guillou S."/>
            <person name="Cros-Aarteil S."/>
            <person name="Calhoun S."/>
            <person name="Haridas S."/>
            <person name="Kuo A."/>
            <person name="Mondo S."/>
            <person name="Pangilinan J."/>
            <person name="Riley R."/>
            <person name="Labutti K."/>
            <person name="Andreopoulos B."/>
            <person name="Lipzen A."/>
            <person name="Chen C."/>
            <person name="Yanf M."/>
            <person name="Daum C."/>
            <person name="Ng V."/>
            <person name="Clum A."/>
            <person name="Ohm R."/>
            <person name="Martin F."/>
            <person name="Silar P."/>
            <person name="Natvig D."/>
            <person name="Lalanne C."/>
            <person name="Gautier V."/>
            <person name="Ament-Velasquez S.L."/>
            <person name="Kruys A."/>
            <person name="Hutchinson M.I."/>
            <person name="Powell A.J."/>
            <person name="Barry K."/>
            <person name="Miller A.N."/>
            <person name="Grigoriev I.V."/>
            <person name="Debuchy R."/>
            <person name="Gladieux P."/>
            <person name="Thoren M.H."/>
            <person name="Johannesson H."/>
        </authorList>
    </citation>
    <scope>NUCLEOTIDE SEQUENCE</scope>
    <source>
        <strain evidence="8">PSN293</strain>
    </source>
</reference>
<gene>
    <name evidence="8" type="ORF">QBC37DRAFT_423804</name>
</gene>
<comment type="caution">
    <text evidence="8">The sequence shown here is derived from an EMBL/GenBank/DDBJ whole genome shotgun (WGS) entry which is preliminary data.</text>
</comment>
<evidence type="ECO:0000313" key="8">
    <source>
        <dbReference type="EMBL" id="KAK4213027.1"/>
    </source>
</evidence>
<dbReference type="InterPro" id="IPR059242">
    <property type="entry name" value="mS23_dom"/>
</dbReference>
<dbReference type="Pfam" id="PF13741">
    <property type="entry name" value="MRP-S25"/>
    <property type="match status" value="1"/>
</dbReference>
<dbReference type="AlphaFoldDB" id="A0AAN6YBK6"/>
<organism evidence="8 9">
    <name type="scientific">Rhypophila decipiens</name>
    <dbReference type="NCBI Taxonomy" id="261697"/>
    <lineage>
        <taxon>Eukaryota</taxon>
        <taxon>Fungi</taxon>
        <taxon>Dikarya</taxon>
        <taxon>Ascomycota</taxon>
        <taxon>Pezizomycotina</taxon>
        <taxon>Sordariomycetes</taxon>
        <taxon>Sordariomycetidae</taxon>
        <taxon>Sordariales</taxon>
        <taxon>Naviculisporaceae</taxon>
        <taxon>Rhypophila</taxon>
    </lineage>
</organism>
<dbReference type="PANTHER" id="PTHR37799:SF1">
    <property type="entry name" value="SMALL RIBOSOMAL SUBUNIT PROTEIN MS23"/>
    <property type="match status" value="1"/>
</dbReference>
<dbReference type="InterPro" id="IPR016939">
    <property type="entry name" value="Ribosomal_mS23_fun"/>
</dbReference>
<evidence type="ECO:0000256" key="1">
    <source>
        <dbReference type="ARBA" id="ARBA00004173"/>
    </source>
</evidence>
<protein>
    <recommendedName>
        <fullName evidence="6">37S ribosomal protein S25, mitochondrial</fullName>
    </recommendedName>
</protein>
<reference evidence="8" key="1">
    <citation type="journal article" date="2023" name="Mol. Phylogenet. Evol.">
        <title>Genome-scale phylogeny and comparative genomics of the fungal order Sordariales.</title>
        <authorList>
            <person name="Hensen N."/>
            <person name="Bonometti L."/>
            <person name="Westerberg I."/>
            <person name="Brannstrom I.O."/>
            <person name="Guillou S."/>
            <person name="Cros-Aarteil S."/>
            <person name="Calhoun S."/>
            <person name="Haridas S."/>
            <person name="Kuo A."/>
            <person name="Mondo S."/>
            <person name="Pangilinan J."/>
            <person name="Riley R."/>
            <person name="LaButti K."/>
            <person name="Andreopoulos B."/>
            <person name="Lipzen A."/>
            <person name="Chen C."/>
            <person name="Yan M."/>
            <person name="Daum C."/>
            <person name="Ng V."/>
            <person name="Clum A."/>
            <person name="Steindorff A."/>
            <person name="Ohm R.A."/>
            <person name="Martin F."/>
            <person name="Silar P."/>
            <person name="Natvig D.O."/>
            <person name="Lalanne C."/>
            <person name="Gautier V."/>
            <person name="Ament-Velasquez S.L."/>
            <person name="Kruys A."/>
            <person name="Hutchinson M.I."/>
            <person name="Powell A.J."/>
            <person name="Barry K."/>
            <person name="Miller A.N."/>
            <person name="Grigoriev I.V."/>
            <person name="Debuchy R."/>
            <person name="Gladieux P."/>
            <person name="Hiltunen Thoren M."/>
            <person name="Johannesson H."/>
        </authorList>
    </citation>
    <scope>NUCLEOTIDE SEQUENCE</scope>
    <source>
        <strain evidence="8">PSN293</strain>
    </source>
</reference>
<name>A0AAN6YBK6_9PEZI</name>
<evidence type="ECO:0000256" key="5">
    <source>
        <dbReference type="ARBA" id="ARBA00023274"/>
    </source>
</evidence>
<evidence type="ECO:0000313" key="9">
    <source>
        <dbReference type="Proteomes" id="UP001301769"/>
    </source>
</evidence>
<keyword evidence="5 6" id="KW-0687">Ribonucleoprotein</keyword>
<feature type="region of interest" description="Disordered" evidence="7">
    <location>
        <begin position="218"/>
        <end position="246"/>
    </location>
</feature>
<accession>A0AAN6YBK6</accession>
<evidence type="ECO:0000256" key="2">
    <source>
        <dbReference type="ARBA" id="ARBA00009864"/>
    </source>
</evidence>
<keyword evidence="3 6" id="KW-0689">Ribosomal protein</keyword>
<keyword evidence="4 6" id="KW-0496">Mitochondrion</keyword>
<comment type="subcellular location">
    <subcellularLocation>
        <location evidence="1 6">Mitochondrion</location>
    </subcellularLocation>
</comment>
<keyword evidence="9" id="KW-1185">Reference proteome</keyword>
<dbReference type="PANTHER" id="PTHR37799">
    <property type="entry name" value="37S RIBOSOMAL PROTEIN S25, MITOCHONDRIAL"/>
    <property type="match status" value="1"/>
</dbReference>
<sequence>MGYNFQAARVARTARRLTETKITDFTKYQAPVWLKAVEEIPPSEILVRPYPIQHSASNPRARKPKNIFRPTRIVYPEDQLRRDFFKDHPWELARPRMVREKNGQDARLKDWSKGLRQPGMALSGECVVQRQLWLMENKNLSKQEAYDMARHEFYKLRQQDEIESRIAIEEARMVGGYFGKNRIQVGLEVEDMEFEHWKEWATKNIKRMGDEFEQSRALENPVGDEDALDTLEGLGAGTPAAPAPAL</sequence>